<gene>
    <name evidence="5" type="ORF">DL762_004965</name>
</gene>
<comment type="caution">
    <text evidence="5">The sequence shown here is derived from an EMBL/GenBank/DDBJ whole genome shotgun (WGS) entry which is preliminary data.</text>
</comment>
<organism evidence="5 6">
    <name type="scientific">Monosporascus cannonballus</name>
    <dbReference type="NCBI Taxonomy" id="155416"/>
    <lineage>
        <taxon>Eukaryota</taxon>
        <taxon>Fungi</taxon>
        <taxon>Dikarya</taxon>
        <taxon>Ascomycota</taxon>
        <taxon>Pezizomycotina</taxon>
        <taxon>Sordariomycetes</taxon>
        <taxon>Xylariomycetidae</taxon>
        <taxon>Xylariales</taxon>
        <taxon>Xylariales incertae sedis</taxon>
        <taxon>Monosporascus</taxon>
    </lineage>
</organism>
<sequence length="451" mass="50316">MGAGRPSSHEVNSRIQARRLKFPSHTLKDRIIDALSRDAQGILPKSLNSIYRHNLEHIKEQNFDNLSTIRKALTWIVASPVPLTLAQLVEAISIDLGDTRRDADKIMTDDRDLLEMLGSLVAVDLTHGVPLVNLAHYNLYEFLQSEALRTDDSPSMFHVSAGAAFRLGITAVHYLSFPDFNEPCSSPEQLEARISSYRFLEFAAMKWIALVGNCMNRVPEIRIILPEMDWLLGPCEVGRQNFLSWQEAYHHVVHDSDSESDPLSFALQFQELELFEILLQLGASPEATYRKGYTPLHLAADRGQREYLIEILQRHAELEAPGPGGSTALHFAATYGHIDAVRILLNAGASPHARRDSGSTPFYYAARGGSVPILELLFEAGSDINAETWDGWTPIFEAIIPSHVDAVKWMIQRGAKLDLEIDDGTSVLEIAILRGNKKITRAIQEGLAHQE</sequence>
<dbReference type="PROSITE" id="PS50088">
    <property type="entry name" value="ANK_REPEAT"/>
    <property type="match status" value="4"/>
</dbReference>
<dbReference type="InterPro" id="IPR054471">
    <property type="entry name" value="GPIID_WHD"/>
</dbReference>
<protein>
    <recommendedName>
        <fullName evidence="4">GPI inositol-deacylase winged helix domain-containing protein</fullName>
    </recommendedName>
</protein>
<accession>A0ABY0H675</accession>
<evidence type="ECO:0000313" key="6">
    <source>
        <dbReference type="Proteomes" id="UP000294003"/>
    </source>
</evidence>
<reference evidence="5 6" key="1">
    <citation type="submission" date="2018-06" db="EMBL/GenBank/DDBJ databases">
        <title>Complete Genomes of Monosporascus.</title>
        <authorList>
            <person name="Robinson A.J."/>
            <person name="Natvig D.O."/>
        </authorList>
    </citation>
    <scope>NUCLEOTIDE SEQUENCE [LARGE SCALE GENOMIC DNA]</scope>
    <source>
        <strain evidence="5 6">CBS 609.92</strain>
    </source>
</reference>
<feature type="repeat" description="ANK" evidence="3">
    <location>
        <begin position="324"/>
        <end position="356"/>
    </location>
</feature>
<dbReference type="InterPro" id="IPR036770">
    <property type="entry name" value="Ankyrin_rpt-contain_sf"/>
</dbReference>
<keyword evidence="1" id="KW-0677">Repeat</keyword>
<proteinExistence type="predicted"/>
<evidence type="ECO:0000256" key="2">
    <source>
        <dbReference type="ARBA" id="ARBA00023043"/>
    </source>
</evidence>
<dbReference type="EMBL" id="QJNS01000125">
    <property type="protein sequence ID" value="RYO85948.1"/>
    <property type="molecule type" value="Genomic_DNA"/>
</dbReference>
<feature type="repeat" description="ANK" evidence="3">
    <location>
        <begin position="390"/>
        <end position="422"/>
    </location>
</feature>
<dbReference type="PRINTS" id="PR01415">
    <property type="entry name" value="ANKYRIN"/>
</dbReference>
<name>A0ABY0H675_9PEZI</name>
<dbReference type="Pfam" id="PF12796">
    <property type="entry name" value="Ank_2"/>
    <property type="match status" value="2"/>
</dbReference>
<evidence type="ECO:0000259" key="4">
    <source>
        <dbReference type="Pfam" id="PF22939"/>
    </source>
</evidence>
<evidence type="ECO:0000256" key="3">
    <source>
        <dbReference type="PROSITE-ProRule" id="PRU00023"/>
    </source>
</evidence>
<feature type="repeat" description="ANK" evidence="3">
    <location>
        <begin position="357"/>
        <end position="389"/>
    </location>
</feature>
<dbReference type="PANTHER" id="PTHR24171:SF8">
    <property type="entry name" value="BRCA1-ASSOCIATED RING DOMAIN PROTEIN 1"/>
    <property type="match status" value="1"/>
</dbReference>
<dbReference type="InterPro" id="IPR002110">
    <property type="entry name" value="Ankyrin_rpt"/>
</dbReference>
<evidence type="ECO:0000313" key="5">
    <source>
        <dbReference type="EMBL" id="RYO85948.1"/>
    </source>
</evidence>
<feature type="domain" description="GPI inositol-deacylase winged helix" evidence="4">
    <location>
        <begin position="70"/>
        <end position="151"/>
    </location>
</feature>
<keyword evidence="6" id="KW-1185">Reference proteome</keyword>
<evidence type="ECO:0000256" key="1">
    <source>
        <dbReference type="ARBA" id="ARBA00022737"/>
    </source>
</evidence>
<dbReference type="Gene3D" id="1.25.40.20">
    <property type="entry name" value="Ankyrin repeat-containing domain"/>
    <property type="match status" value="1"/>
</dbReference>
<feature type="repeat" description="ANK" evidence="3">
    <location>
        <begin position="291"/>
        <end position="323"/>
    </location>
</feature>
<dbReference type="Proteomes" id="UP000294003">
    <property type="component" value="Unassembled WGS sequence"/>
</dbReference>
<dbReference type="Pfam" id="PF22939">
    <property type="entry name" value="WHD_GPIID"/>
    <property type="match status" value="1"/>
</dbReference>
<dbReference type="SUPFAM" id="SSF48403">
    <property type="entry name" value="Ankyrin repeat"/>
    <property type="match status" value="1"/>
</dbReference>
<dbReference type="PROSITE" id="PS50297">
    <property type="entry name" value="ANK_REP_REGION"/>
    <property type="match status" value="3"/>
</dbReference>
<dbReference type="PANTHER" id="PTHR24171">
    <property type="entry name" value="ANKYRIN REPEAT DOMAIN-CONTAINING PROTEIN 39-RELATED"/>
    <property type="match status" value="1"/>
</dbReference>
<dbReference type="SMART" id="SM00248">
    <property type="entry name" value="ANK"/>
    <property type="match status" value="5"/>
</dbReference>
<keyword evidence="2 3" id="KW-0040">ANK repeat</keyword>